<dbReference type="Proteomes" id="UP001589750">
    <property type="component" value="Unassembled WGS sequence"/>
</dbReference>
<dbReference type="InterPro" id="IPR000182">
    <property type="entry name" value="GNAT_dom"/>
</dbReference>
<organism evidence="2 3">
    <name type="scientific">Nocardioides plantarum</name>
    <dbReference type="NCBI Taxonomy" id="29299"/>
    <lineage>
        <taxon>Bacteria</taxon>
        <taxon>Bacillati</taxon>
        <taxon>Actinomycetota</taxon>
        <taxon>Actinomycetes</taxon>
        <taxon>Propionibacteriales</taxon>
        <taxon>Nocardioidaceae</taxon>
        <taxon>Nocardioides</taxon>
    </lineage>
</organism>
<keyword evidence="2" id="KW-0012">Acyltransferase</keyword>
<proteinExistence type="predicted"/>
<sequence length="296" mass="31876">MGEVLVRPMRAEDVAAAEQLSGEAFLALDRQVYRRDEPDPQPRTAEHRAGWVARTRHFLDTDPGGCWAVDDADGTMVGFATSIRREGTWILATYAVRPGRQGRGIGKQVLDAALTHSRGCLQGMLSASDDPRAVRRYLLAGFTMHPQMHLTGTVDRRAIPADTGRRVREGTPADTELMDSLDRRARGAGHGPDHPMLQGLFRTIVSDTTAGSGYAYLGATGAVVLLAASNRRTAQALLWSAIADGPAEQTIGHVTGANDWAVAVGAAARLDVRTRGYLALRGLRPPTTYLHHGALL</sequence>
<evidence type="ECO:0000259" key="1">
    <source>
        <dbReference type="PROSITE" id="PS51186"/>
    </source>
</evidence>
<accession>A0ABV5KCK5</accession>
<dbReference type="GO" id="GO:0016746">
    <property type="term" value="F:acyltransferase activity"/>
    <property type="evidence" value="ECO:0007669"/>
    <property type="project" value="UniProtKB-KW"/>
</dbReference>
<dbReference type="EC" id="2.3.-.-" evidence="2"/>
<protein>
    <submittedName>
        <fullName evidence="2">GNAT family N-acetyltransferase</fullName>
        <ecNumber evidence="2">2.3.-.-</ecNumber>
    </submittedName>
</protein>
<evidence type="ECO:0000313" key="3">
    <source>
        <dbReference type="Proteomes" id="UP001589750"/>
    </source>
</evidence>
<gene>
    <name evidence="2" type="ORF">ACFFRI_15530</name>
</gene>
<evidence type="ECO:0000313" key="2">
    <source>
        <dbReference type="EMBL" id="MFB9314467.1"/>
    </source>
</evidence>
<keyword evidence="2" id="KW-0808">Transferase</keyword>
<dbReference type="CDD" id="cd04301">
    <property type="entry name" value="NAT_SF"/>
    <property type="match status" value="1"/>
</dbReference>
<dbReference type="Gene3D" id="3.40.630.30">
    <property type="match status" value="1"/>
</dbReference>
<dbReference type="Pfam" id="PF00583">
    <property type="entry name" value="Acetyltransf_1"/>
    <property type="match status" value="1"/>
</dbReference>
<reference evidence="2 3" key="1">
    <citation type="submission" date="2024-09" db="EMBL/GenBank/DDBJ databases">
        <authorList>
            <person name="Sun Q."/>
            <person name="Mori K."/>
        </authorList>
    </citation>
    <scope>NUCLEOTIDE SEQUENCE [LARGE SCALE GENOMIC DNA]</scope>
    <source>
        <strain evidence="2 3">JCM 9626</strain>
    </source>
</reference>
<comment type="caution">
    <text evidence="2">The sequence shown here is derived from an EMBL/GenBank/DDBJ whole genome shotgun (WGS) entry which is preliminary data.</text>
</comment>
<dbReference type="RefSeq" id="WP_140010130.1">
    <property type="nucleotide sequence ID" value="NZ_JBHMDG010000021.1"/>
</dbReference>
<dbReference type="PROSITE" id="PS51186">
    <property type="entry name" value="GNAT"/>
    <property type="match status" value="1"/>
</dbReference>
<dbReference type="SUPFAM" id="SSF55729">
    <property type="entry name" value="Acyl-CoA N-acyltransferases (Nat)"/>
    <property type="match status" value="1"/>
</dbReference>
<dbReference type="InterPro" id="IPR016181">
    <property type="entry name" value="Acyl_CoA_acyltransferase"/>
</dbReference>
<name>A0ABV5KCK5_9ACTN</name>
<keyword evidence="3" id="KW-1185">Reference proteome</keyword>
<dbReference type="EMBL" id="JBHMDG010000021">
    <property type="protein sequence ID" value="MFB9314467.1"/>
    <property type="molecule type" value="Genomic_DNA"/>
</dbReference>
<feature type="domain" description="N-acetyltransferase" evidence="1">
    <location>
        <begin position="4"/>
        <end position="160"/>
    </location>
</feature>